<dbReference type="STRING" id="445709.ABW99_13195"/>
<dbReference type="GO" id="GO:0008831">
    <property type="term" value="F:dTDP-4-dehydrorhamnose reductase activity"/>
    <property type="evidence" value="ECO:0007669"/>
    <property type="project" value="UniProtKB-EC"/>
</dbReference>
<dbReference type="InterPro" id="IPR036291">
    <property type="entry name" value="NAD(P)-bd_dom_sf"/>
</dbReference>
<dbReference type="SUPFAM" id="SSF51735">
    <property type="entry name" value="NAD(P)-binding Rossmann-fold domains"/>
    <property type="match status" value="1"/>
</dbReference>
<sequence length="298" mass="33150">MPKILITGKQGQVGFELQRSLAVPGDVVAVDRTQCDLSKPEMIRALVRQVRPDIIVNPAAYTAVDKAESERELAHAVNAVAPEVLAQEAAELNALLVHYSTDYVFDGRKSTPYVEDDAANPQSVYGQTKWAGEEAIRRHHKRHLIFRTSWVFGAHGNNFLKTILRLARERDQLKIVADQHGAPTPASLIADVTAQIISQYLRRQPPAEFAYGTYHLSASGDTTWHGYAQAVLQQAMSRNMALKVESEAVEPIPTSAYPLPAPRPENSRLNTDKLRESFGLQLPSWRQGVERVMTLLSH</sequence>
<comment type="function">
    <text evidence="6">Catalyzes the reduction of dTDP-6-deoxy-L-lyxo-4-hexulose to yield dTDP-L-rhamnose.</text>
</comment>
<comment type="pathway">
    <text evidence="1 6">Carbohydrate biosynthesis; dTDP-L-rhamnose biosynthesis.</text>
</comment>
<dbReference type="Pfam" id="PF04321">
    <property type="entry name" value="RmlD_sub_bind"/>
    <property type="match status" value="1"/>
</dbReference>
<evidence type="ECO:0000313" key="8">
    <source>
        <dbReference type="EMBL" id="AKJ69020.1"/>
    </source>
</evidence>
<dbReference type="EC" id="1.1.1.133" evidence="3 6"/>
<dbReference type="Gene3D" id="3.90.25.10">
    <property type="entry name" value="UDP-galactose 4-epimerase, domain 1"/>
    <property type="match status" value="1"/>
</dbReference>
<evidence type="ECO:0000256" key="5">
    <source>
        <dbReference type="ARBA" id="ARBA00048200"/>
    </source>
</evidence>
<dbReference type="InterPro" id="IPR005913">
    <property type="entry name" value="dTDP_dehydrorham_reduct"/>
</dbReference>
<dbReference type="OrthoDB" id="9803892at2"/>
<keyword evidence="9" id="KW-1185">Reference proteome</keyword>
<keyword evidence="6" id="KW-0560">Oxidoreductase</keyword>
<comment type="similarity">
    <text evidence="2 6">Belongs to the dTDP-4-dehydrorhamnose reductase family.</text>
</comment>
<dbReference type="GO" id="GO:0005829">
    <property type="term" value="C:cytosol"/>
    <property type="evidence" value="ECO:0007669"/>
    <property type="project" value="TreeGrafter"/>
</dbReference>
<comment type="catalytic activity">
    <reaction evidence="5 6">
        <text>dTDP-beta-L-rhamnose + NADP(+) = dTDP-4-dehydro-beta-L-rhamnose + NADPH + H(+)</text>
        <dbReference type="Rhea" id="RHEA:21796"/>
        <dbReference type="ChEBI" id="CHEBI:15378"/>
        <dbReference type="ChEBI" id="CHEBI:57510"/>
        <dbReference type="ChEBI" id="CHEBI:57783"/>
        <dbReference type="ChEBI" id="CHEBI:58349"/>
        <dbReference type="ChEBI" id="CHEBI:62830"/>
        <dbReference type="EC" id="1.1.1.133"/>
    </reaction>
</comment>
<organism evidence="8 9">
    <name type="scientific">Pandoraea thiooxydans</name>
    <dbReference type="NCBI Taxonomy" id="445709"/>
    <lineage>
        <taxon>Bacteria</taxon>
        <taxon>Pseudomonadati</taxon>
        <taxon>Pseudomonadota</taxon>
        <taxon>Betaproteobacteria</taxon>
        <taxon>Burkholderiales</taxon>
        <taxon>Burkholderiaceae</taxon>
        <taxon>Pandoraea</taxon>
    </lineage>
</organism>
<dbReference type="InterPro" id="IPR029903">
    <property type="entry name" value="RmlD-like-bd"/>
</dbReference>
<evidence type="ECO:0000259" key="7">
    <source>
        <dbReference type="Pfam" id="PF04321"/>
    </source>
</evidence>
<dbReference type="PANTHER" id="PTHR10491">
    <property type="entry name" value="DTDP-4-DEHYDRORHAMNOSE REDUCTASE"/>
    <property type="match status" value="1"/>
</dbReference>
<dbReference type="CDD" id="cd05254">
    <property type="entry name" value="dTDP_HR_like_SDR_e"/>
    <property type="match status" value="1"/>
</dbReference>
<evidence type="ECO:0000256" key="3">
    <source>
        <dbReference type="ARBA" id="ARBA00012929"/>
    </source>
</evidence>
<proteinExistence type="inferred from homology"/>
<name>A0A0G3EPY6_9BURK</name>
<dbReference type="PATRIC" id="fig|445709.3.peg.2796"/>
<evidence type="ECO:0000256" key="1">
    <source>
        <dbReference type="ARBA" id="ARBA00004781"/>
    </source>
</evidence>
<evidence type="ECO:0000256" key="2">
    <source>
        <dbReference type="ARBA" id="ARBA00010944"/>
    </source>
</evidence>
<dbReference type="GO" id="GO:0019305">
    <property type="term" value="P:dTDP-rhamnose biosynthetic process"/>
    <property type="evidence" value="ECO:0007669"/>
    <property type="project" value="UniProtKB-UniPathway"/>
</dbReference>
<dbReference type="Gene3D" id="3.40.50.720">
    <property type="entry name" value="NAD(P)-binding Rossmann-like Domain"/>
    <property type="match status" value="1"/>
</dbReference>
<dbReference type="PANTHER" id="PTHR10491:SF4">
    <property type="entry name" value="METHIONINE ADENOSYLTRANSFERASE 2 SUBUNIT BETA"/>
    <property type="match status" value="1"/>
</dbReference>
<dbReference type="NCBIfam" id="NF007440">
    <property type="entry name" value="PRK09987.1"/>
    <property type="match status" value="1"/>
</dbReference>
<dbReference type="AlphaFoldDB" id="A0A0G3EPY6"/>
<reference evidence="9" key="1">
    <citation type="submission" date="2015-06" db="EMBL/GenBank/DDBJ databases">
        <authorList>
            <person name="Lim Y.L."/>
            <person name="Ee R."/>
            <person name="Yong D."/>
            <person name="How K.Y."/>
            <person name="Yin W.F."/>
            <person name="Chan K.G."/>
        </authorList>
    </citation>
    <scope>NUCLEOTIDE SEQUENCE [LARGE SCALE GENOMIC DNA]</scope>
    <source>
        <strain evidence="9">DSM 25325</strain>
    </source>
</reference>
<feature type="domain" description="RmlD-like substrate binding" evidence="7">
    <location>
        <begin position="3"/>
        <end position="294"/>
    </location>
</feature>
<gene>
    <name evidence="8" type="ORF">ABW99_13195</name>
</gene>
<evidence type="ECO:0000313" key="9">
    <source>
        <dbReference type="Proteomes" id="UP000036700"/>
    </source>
</evidence>
<accession>A0A0G3EPY6</accession>
<dbReference type="EMBL" id="CP011568">
    <property type="protein sequence ID" value="AKJ69020.1"/>
    <property type="molecule type" value="Genomic_DNA"/>
</dbReference>
<evidence type="ECO:0000256" key="6">
    <source>
        <dbReference type="RuleBase" id="RU364082"/>
    </source>
</evidence>
<dbReference type="UniPathway" id="UPA00124"/>
<keyword evidence="6" id="KW-0521">NADP</keyword>
<evidence type="ECO:0000256" key="4">
    <source>
        <dbReference type="ARBA" id="ARBA00017099"/>
    </source>
</evidence>
<dbReference type="NCBIfam" id="TIGR01214">
    <property type="entry name" value="rmlD"/>
    <property type="match status" value="1"/>
</dbReference>
<dbReference type="Proteomes" id="UP000036700">
    <property type="component" value="Chromosome"/>
</dbReference>
<protein>
    <recommendedName>
        <fullName evidence="4 6">dTDP-4-dehydrorhamnose reductase</fullName>
        <ecNumber evidence="3 6">1.1.1.133</ecNumber>
    </recommendedName>
</protein>
<dbReference type="KEGG" id="ptx:ABW99_13195"/>
<comment type="cofactor">
    <cofactor evidence="6">
        <name>Mg(2+)</name>
        <dbReference type="ChEBI" id="CHEBI:18420"/>
    </cofactor>
    <text evidence="6">Binds 1 Mg(2+) ion per monomer.</text>
</comment>